<dbReference type="NCBIfam" id="TIGR03002">
    <property type="entry name" value="outer_YhbN_LptA"/>
    <property type="match status" value="1"/>
</dbReference>
<dbReference type="PANTHER" id="PTHR36504:SF1">
    <property type="entry name" value="LIPOPOLYSACCHARIDE EXPORT SYSTEM PROTEIN LPTA"/>
    <property type="match status" value="1"/>
</dbReference>
<sequence length="161" mass="17727">MNKLALMIALFLSTYTFALTEDAQQPIEIEADSVMVDETSGFNEFIGNAEVKQGSLVMTAEIIQVQTNADGVETMKAKGTLEQPAKYIQSQENQARFIEATATLITYDVNEGMIFLVGDAYLVQGFDSFSGDSLTYDINNDKVLVKGSEDGTKRVKFKIDL</sequence>
<accession>A0A0M4LFD2</accession>
<dbReference type="KEGG" id="tsn:W908_00660"/>
<gene>
    <name evidence="6" type="ORF">W908_00660</name>
</gene>
<dbReference type="OrthoDB" id="9795964at2"/>
<feature type="chain" id="PRO_5005797558" evidence="4">
    <location>
        <begin position="19"/>
        <end position="161"/>
    </location>
</feature>
<dbReference type="GO" id="GO:0017089">
    <property type="term" value="F:glycolipid transfer activity"/>
    <property type="evidence" value="ECO:0007669"/>
    <property type="project" value="TreeGrafter"/>
</dbReference>
<keyword evidence="3" id="KW-0574">Periplasm</keyword>
<name>A0A0M4LFD2_9GAMM</name>
<dbReference type="InterPro" id="IPR052037">
    <property type="entry name" value="LPS_export_LptA"/>
</dbReference>
<evidence type="ECO:0000256" key="3">
    <source>
        <dbReference type="ARBA" id="ARBA00022764"/>
    </source>
</evidence>
<dbReference type="Pfam" id="PF03968">
    <property type="entry name" value="LptD_N"/>
    <property type="match status" value="1"/>
</dbReference>
<dbReference type="GO" id="GO:0015920">
    <property type="term" value="P:lipopolysaccharide transport"/>
    <property type="evidence" value="ECO:0007669"/>
    <property type="project" value="InterPro"/>
</dbReference>
<dbReference type="EMBL" id="CP006911">
    <property type="protein sequence ID" value="ALE01252.1"/>
    <property type="molecule type" value="Genomic_DNA"/>
</dbReference>
<proteinExistence type="predicted"/>
<evidence type="ECO:0000313" key="6">
    <source>
        <dbReference type="EMBL" id="ALE01252.1"/>
    </source>
</evidence>
<keyword evidence="7" id="KW-1185">Reference proteome</keyword>
<evidence type="ECO:0000256" key="4">
    <source>
        <dbReference type="SAM" id="SignalP"/>
    </source>
</evidence>
<dbReference type="AlphaFoldDB" id="A0A0M4LFD2"/>
<organism evidence="6 7">
    <name type="scientific">Candidatus Pseudothioglobus singularis PS1</name>
    <dbReference type="NCBI Taxonomy" id="1125411"/>
    <lineage>
        <taxon>Bacteria</taxon>
        <taxon>Pseudomonadati</taxon>
        <taxon>Pseudomonadota</taxon>
        <taxon>Gammaproteobacteria</taxon>
        <taxon>Candidatus Pseudothioglobaceae</taxon>
        <taxon>Candidatus Pseudothioglobus</taxon>
    </lineage>
</organism>
<dbReference type="GO" id="GO:0001530">
    <property type="term" value="F:lipopolysaccharide binding"/>
    <property type="evidence" value="ECO:0007669"/>
    <property type="project" value="InterPro"/>
</dbReference>
<dbReference type="PANTHER" id="PTHR36504">
    <property type="entry name" value="LIPOPOLYSACCHARIDE EXPORT SYSTEM PROTEIN LPTA"/>
    <property type="match status" value="1"/>
</dbReference>
<reference evidence="6 7" key="1">
    <citation type="journal article" date="2015" name="Genome Announc.">
        <title>Genome Sequence of 'Candidatus Thioglobus singularis' Strain PS1, a Mixotroph from the SUP05 Clade of Marine Gammaproteobacteria.</title>
        <authorList>
            <person name="Marshall K.T."/>
            <person name="Morris R.M."/>
        </authorList>
    </citation>
    <scope>NUCLEOTIDE SEQUENCE [LARGE SCALE GENOMIC DNA]</scope>
    <source>
        <strain evidence="6 7">PS1</strain>
    </source>
</reference>
<keyword evidence="1" id="KW-0813">Transport</keyword>
<feature type="signal peptide" evidence="4">
    <location>
        <begin position="1"/>
        <end position="18"/>
    </location>
</feature>
<dbReference type="RefSeq" id="WP_053819535.1">
    <property type="nucleotide sequence ID" value="NZ_CP006911.1"/>
</dbReference>
<dbReference type="GO" id="GO:0030288">
    <property type="term" value="C:outer membrane-bounded periplasmic space"/>
    <property type="evidence" value="ECO:0007669"/>
    <property type="project" value="TreeGrafter"/>
</dbReference>
<dbReference type="InterPro" id="IPR014340">
    <property type="entry name" value="LptA"/>
</dbReference>
<dbReference type="STRING" id="1125411.W908_00660"/>
<keyword evidence="2 4" id="KW-0732">Signal</keyword>
<protein>
    <submittedName>
        <fullName evidence="6">Organic solvent tolerance protein OstA</fullName>
    </submittedName>
</protein>
<evidence type="ECO:0000256" key="1">
    <source>
        <dbReference type="ARBA" id="ARBA00022448"/>
    </source>
</evidence>
<evidence type="ECO:0000259" key="5">
    <source>
        <dbReference type="Pfam" id="PF03968"/>
    </source>
</evidence>
<evidence type="ECO:0000313" key="7">
    <source>
        <dbReference type="Proteomes" id="UP000068905"/>
    </source>
</evidence>
<dbReference type="Proteomes" id="UP000068905">
    <property type="component" value="Chromosome"/>
</dbReference>
<evidence type="ECO:0000256" key="2">
    <source>
        <dbReference type="ARBA" id="ARBA00022729"/>
    </source>
</evidence>
<dbReference type="GO" id="GO:0009279">
    <property type="term" value="C:cell outer membrane"/>
    <property type="evidence" value="ECO:0007669"/>
    <property type="project" value="TreeGrafter"/>
</dbReference>
<feature type="domain" description="Organic solvent tolerance-like N-terminal" evidence="5">
    <location>
        <begin position="28"/>
        <end position="141"/>
    </location>
</feature>
<dbReference type="Gene3D" id="2.60.450.10">
    <property type="entry name" value="Lipopolysaccharide (LPS) transport protein A like domain"/>
    <property type="match status" value="1"/>
</dbReference>
<dbReference type="InterPro" id="IPR005653">
    <property type="entry name" value="OstA-like_N"/>
</dbReference>